<feature type="region of interest" description="Disordered" evidence="1">
    <location>
        <begin position="1"/>
        <end position="24"/>
    </location>
</feature>
<sequence>MAPTSNTTTSTSTDSKASSSDTSTTIHLSSNFAAKGHISSPTENHGSIGYDHEIYLQLMAGDSQTAEKTPNQIYREERARHRKSRSLDPAISDPQGDPGPIDFECAEISQLKRESQSGSGRA</sequence>
<dbReference type="Proteomes" id="UP000266188">
    <property type="component" value="Unassembled WGS sequence"/>
</dbReference>
<proteinExistence type="predicted"/>
<evidence type="ECO:0000256" key="1">
    <source>
        <dbReference type="SAM" id="MobiDB-lite"/>
    </source>
</evidence>
<name>A0A3A2ZN25_9EURO</name>
<evidence type="ECO:0000313" key="2">
    <source>
        <dbReference type="EMBL" id="RJE23663.1"/>
    </source>
</evidence>
<feature type="region of interest" description="Disordered" evidence="1">
    <location>
        <begin position="76"/>
        <end position="102"/>
    </location>
</feature>
<accession>A0A3A2ZN25</accession>
<reference evidence="3" key="1">
    <citation type="submission" date="2017-02" db="EMBL/GenBank/DDBJ databases">
        <authorList>
            <person name="Tafer H."/>
            <person name="Lopandic K."/>
        </authorList>
    </citation>
    <scope>NUCLEOTIDE SEQUENCE [LARGE SCALE GENOMIC DNA]</scope>
    <source>
        <strain evidence="3">CBS 366.77</strain>
    </source>
</reference>
<keyword evidence="3" id="KW-1185">Reference proteome</keyword>
<comment type="caution">
    <text evidence="2">The sequence shown here is derived from an EMBL/GenBank/DDBJ whole genome shotgun (WGS) entry which is preliminary data.</text>
</comment>
<dbReference type="OrthoDB" id="4227359at2759"/>
<gene>
    <name evidence="2" type="ORF">PHISCL_03999</name>
</gene>
<dbReference type="EMBL" id="MVGC01000110">
    <property type="protein sequence ID" value="RJE23663.1"/>
    <property type="molecule type" value="Genomic_DNA"/>
</dbReference>
<dbReference type="AlphaFoldDB" id="A0A3A2ZN25"/>
<evidence type="ECO:0000313" key="3">
    <source>
        <dbReference type="Proteomes" id="UP000266188"/>
    </source>
</evidence>
<organism evidence="2 3">
    <name type="scientific">Aspergillus sclerotialis</name>
    <dbReference type="NCBI Taxonomy" id="2070753"/>
    <lineage>
        <taxon>Eukaryota</taxon>
        <taxon>Fungi</taxon>
        <taxon>Dikarya</taxon>
        <taxon>Ascomycota</taxon>
        <taxon>Pezizomycotina</taxon>
        <taxon>Eurotiomycetes</taxon>
        <taxon>Eurotiomycetidae</taxon>
        <taxon>Eurotiales</taxon>
        <taxon>Aspergillaceae</taxon>
        <taxon>Aspergillus</taxon>
        <taxon>Aspergillus subgen. Polypaecilum</taxon>
    </lineage>
</organism>
<protein>
    <submittedName>
        <fullName evidence="2">Uncharacterized protein</fullName>
    </submittedName>
</protein>